<feature type="transmembrane region" description="Helical" evidence="11">
    <location>
        <begin position="319"/>
        <end position="340"/>
    </location>
</feature>
<dbReference type="GeneTree" id="ENSGT01120000271914"/>
<evidence type="ECO:0000313" key="14">
    <source>
        <dbReference type="Ensembl" id="ENSECRP00000024570.1"/>
    </source>
</evidence>
<feature type="transmembrane region" description="Helical" evidence="11">
    <location>
        <begin position="461"/>
        <end position="483"/>
    </location>
</feature>
<dbReference type="Proteomes" id="UP000694620">
    <property type="component" value="Unassembled WGS sequence"/>
</dbReference>
<dbReference type="Ensembl" id="ENSECRT00000025105.1">
    <property type="protein sequence ID" value="ENSECRP00000024570.1"/>
    <property type="gene ID" value="ENSECRG00000016640.1"/>
</dbReference>
<accession>A0A8C4XEA5</accession>
<keyword evidence="7" id="KW-1015">Disulfide bond</keyword>
<dbReference type="PANTHER" id="PTHR25466">
    <property type="entry name" value="T-LYMPHOCYTE ACTIVATION ANTIGEN"/>
    <property type="match status" value="1"/>
</dbReference>
<evidence type="ECO:0000256" key="8">
    <source>
        <dbReference type="ARBA" id="ARBA00023170"/>
    </source>
</evidence>
<sequence length="576" mass="64823">MTMIIVHSLIMLQALSVTKGFSVSGSDEPLVAALGEDIILPCNVDTPVPLEELELEWIKKDKSSLVHLSIAGVDQPESQHKSYRNRTQIFNDKLLTGDYSLKLKKTEVQDEGKYRCVVHSRNQSEEVIVELKSVERLFVTGTNGPLFVYAGGEIVLNCFVDTHTPIEKLEVQWVKAEDETLVHLFVEGEDQPESQNPLYKGRTELFNESLADGNFSLKLKSVGMKDKGIYKCNVHTNTESAETTIELDVGPSVLHIFYYVFSIGSLLIGLGTVIQAGCYLFSKTQSKMGYYCFYVNISIPHILMAFAFVLLGILEEGNWAETVLCITTNLLRVVLLFLIVSDKLRALGLCQGICFRELTRNVFVINIIIIETVMVASVISEIQRKKILNLKDELFVIICVTFALFILCSIVIYTFRIVKVFFHRSFLVMRCVEKFNFKNVVLLHYVLLLMYTNFISNRSGILFIGYIIAAVVVLLCLATLLFCNIQRQYKCLVKVAKVLLSITLNILLVVWLKEGKGKPAEMVMVAFLFILLWVDLQVLADKSGEFHITLYVFGSTALIVVNSVALIIEMVILGSE</sequence>
<feature type="transmembrane region" description="Helical" evidence="11">
    <location>
        <begin position="394"/>
        <end position="415"/>
    </location>
</feature>
<feature type="transmembrane region" description="Helical" evidence="11">
    <location>
        <begin position="548"/>
        <end position="573"/>
    </location>
</feature>
<evidence type="ECO:0000256" key="12">
    <source>
        <dbReference type="SAM" id="SignalP"/>
    </source>
</evidence>
<dbReference type="SUPFAM" id="SSF48726">
    <property type="entry name" value="Immunoglobulin"/>
    <property type="match status" value="2"/>
</dbReference>
<dbReference type="GO" id="GO:0042130">
    <property type="term" value="P:negative regulation of T cell proliferation"/>
    <property type="evidence" value="ECO:0007669"/>
    <property type="project" value="TreeGrafter"/>
</dbReference>
<evidence type="ECO:0000256" key="1">
    <source>
        <dbReference type="ARBA" id="ARBA00004251"/>
    </source>
</evidence>
<evidence type="ECO:0000256" key="4">
    <source>
        <dbReference type="ARBA" id="ARBA00022729"/>
    </source>
</evidence>
<evidence type="ECO:0000256" key="5">
    <source>
        <dbReference type="ARBA" id="ARBA00022989"/>
    </source>
</evidence>
<dbReference type="GO" id="GO:0031295">
    <property type="term" value="P:T cell costimulation"/>
    <property type="evidence" value="ECO:0007669"/>
    <property type="project" value="TreeGrafter"/>
</dbReference>
<feature type="transmembrane region" description="Helical" evidence="11">
    <location>
        <begin position="293"/>
        <end position="313"/>
    </location>
</feature>
<dbReference type="InterPro" id="IPR013783">
    <property type="entry name" value="Ig-like_fold"/>
</dbReference>
<evidence type="ECO:0000256" key="6">
    <source>
        <dbReference type="ARBA" id="ARBA00023136"/>
    </source>
</evidence>
<dbReference type="FunFam" id="2.60.40.10:FF:000142">
    <property type="entry name" value="V-set domain-containing T-cell activation inhibitor 1"/>
    <property type="match status" value="2"/>
</dbReference>
<dbReference type="GO" id="GO:0009897">
    <property type="term" value="C:external side of plasma membrane"/>
    <property type="evidence" value="ECO:0007669"/>
    <property type="project" value="TreeGrafter"/>
</dbReference>
<feature type="domain" description="Ig-like" evidence="13">
    <location>
        <begin position="151"/>
        <end position="248"/>
    </location>
</feature>
<protein>
    <recommendedName>
        <fullName evidence="13">Ig-like domain-containing protein</fullName>
    </recommendedName>
</protein>
<feature type="transmembrane region" description="Helical" evidence="11">
    <location>
        <begin position="436"/>
        <end position="455"/>
    </location>
</feature>
<evidence type="ECO:0000256" key="11">
    <source>
        <dbReference type="SAM" id="Phobius"/>
    </source>
</evidence>
<keyword evidence="10" id="KW-0393">Immunoglobulin domain</keyword>
<reference evidence="14" key="1">
    <citation type="submission" date="2025-08" db="UniProtKB">
        <authorList>
            <consortium name="Ensembl"/>
        </authorList>
    </citation>
    <scope>IDENTIFICATION</scope>
</reference>
<keyword evidence="15" id="KW-1185">Reference proteome</keyword>
<feature type="transmembrane region" description="Helical" evidence="11">
    <location>
        <begin position="519"/>
        <end position="536"/>
    </location>
</feature>
<feature type="transmembrane region" description="Helical" evidence="11">
    <location>
        <begin position="361"/>
        <end position="382"/>
    </location>
</feature>
<dbReference type="GO" id="GO:0042102">
    <property type="term" value="P:positive regulation of T cell proliferation"/>
    <property type="evidence" value="ECO:0007669"/>
    <property type="project" value="TreeGrafter"/>
</dbReference>
<evidence type="ECO:0000256" key="9">
    <source>
        <dbReference type="ARBA" id="ARBA00023180"/>
    </source>
</evidence>
<evidence type="ECO:0000259" key="13">
    <source>
        <dbReference type="PROSITE" id="PS50835"/>
    </source>
</evidence>
<proteinExistence type="predicted"/>
<feature type="transmembrane region" description="Helical" evidence="11">
    <location>
        <begin position="495"/>
        <end position="513"/>
    </location>
</feature>
<keyword evidence="6 11" id="KW-0472">Membrane</keyword>
<dbReference type="PROSITE" id="PS50835">
    <property type="entry name" value="IG_LIKE"/>
    <property type="match status" value="2"/>
</dbReference>
<dbReference type="SMART" id="SM00406">
    <property type="entry name" value="IGv"/>
    <property type="match status" value="2"/>
</dbReference>
<evidence type="ECO:0000256" key="2">
    <source>
        <dbReference type="ARBA" id="ARBA00022475"/>
    </source>
</evidence>
<feature type="domain" description="Ig-like" evidence="13">
    <location>
        <begin position="35"/>
        <end position="135"/>
    </location>
</feature>
<feature type="transmembrane region" description="Helical" evidence="11">
    <location>
        <begin position="256"/>
        <end position="281"/>
    </location>
</feature>
<name>A0A8C4XEA5_ERPCA</name>
<dbReference type="AlphaFoldDB" id="A0A8C4XEA5"/>
<dbReference type="InterPro" id="IPR007110">
    <property type="entry name" value="Ig-like_dom"/>
</dbReference>
<evidence type="ECO:0000256" key="3">
    <source>
        <dbReference type="ARBA" id="ARBA00022692"/>
    </source>
</evidence>
<feature type="chain" id="PRO_5033996317" description="Ig-like domain-containing protein" evidence="12">
    <location>
        <begin position="21"/>
        <end position="576"/>
    </location>
</feature>
<keyword evidence="5 11" id="KW-1133">Transmembrane helix</keyword>
<dbReference type="PANTHER" id="PTHR25466:SF14">
    <property type="entry name" value="BUTYROPHILIN SUBFAMILY 2 MEMBER A2-LIKE-RELATED"/>
    <property type="match status" value="1"/>
</dbReference>
<organism evidence="14 15">
    <name type="scientific">Erpetoichthys calabaricus</name>
    <name type="common">Rope fish</name>
    <name type="synonym">Calamoichthys calabaricus</name>
    <dbReference type="NCBI Taxonomy" id="27687"/>
    <lineage>
        <taxon>Eukaryota</taxon>
        <taxon>Metazoa</taxon>
        <taxon>Chordata</taxon>
        <taxon>Craniata</taxon>
        <taxon>Vertebrata</taxon>
        <taxon>Euteleostomi</taxon>
        <taxon>Actinopterygii</taxon>
        <taxon>Polypteriformes</taxon>
        <taxon>Polypteridae</taxon>
        <taxon>Erpetoichthys</taxon>
    </lineage>
</organism>
<keyword evidence="3 11" id="KW-0812">Transmembrane</keyword>
<keyword evidence="2" id="KW-1003">Cell membrane</keyword>
<dbReference type="SMART" id="SM00409">
    <property type="entry name" value="IG"/>
    <property type="match status" value="2"/>
</dbReference>
<evidence type="ECO:0000256" key="7">
    <source>
        <dbReference type="ARBA" id="ARBA00023157"/>
    </source>
</evidence>
<keyword evidence="8" id="KW-0675">Receptor</keyword>
<dbReference type="Pfam" id="PF07686">
    <property type="entry name" value="V-set"/>
    <property type="match status" value="2"/>
</dbReference>
<evidence type="ECO:0000256" key="10">
    <source>
        <dbReference type="ARBA" id="ARBA00023319"/>
    </source>
</evidence>
<reference evidence="14" key="2">
    <citation type="submission" date="2025-09" db="UniProtKB">
        <authorList>
            <consortium name="Ensembl"/>
        </authorList>
    </citation>
    <scope>IDENTIFICATION</scope>
</reference>
<keyword evidence="4 12" id="KW-0732">Signal</keyword>
<dbReference type="GO" id="GO:0006955">
    <property type="term" value="P:immune response"/>
    <property type="evidence" value="ECO:0007669"/>
    <property type="project" value="TreeGrafter"/>
</dbReference>
<comment type="subcellular location">
    <subcellularLocation>
        <location evidence="1">Cell membrane</location>
        <topology evidence="1">Single-pass type I membrane protein</topology>
    </subcellularLocation>
</comment>
<dbReference type="Gene3D" id="2.60.40.10">
    <property type="entry name" value="Immunoglobulins"/>
    <property type="match status" value="2"/>
</dbReference>
<dbReference type="InterPro" id="IPR013106">
    <property type="entry name" value="Ig_V-set"/>
</dbReference>
<keyword evidence="9" id="KW-0325">Glycoprotein</keyword>
<dbReference type="GO" id="GO:0071222">
    <property type="term" value="P:cellular response to lipopolysaccharide"/>
    <property type="evidence" value="ECO:0007669"/>
    <property type="project" value="TreeGrafter"/>
</dbReference>
<dbReference type="InterPro" id="IPR003599">
    <property type="entry name" value="Ig_sub"/>
</dbReference>
<dbReference type="InterPro" id="IPR051713">
    <property type="entry name" value="T-cell_Activation_Regulation"/>
</dbReference>
<dbReference type="InterPro" id="IPR036179">
    <property type="entry name" value="Ig-like_dom_sf"/>
</dbReference>
<feature type="signal peptide" evidence="12">
    <location>
        <begin position="1"/>
        <end position="20"/>
    </location>
</feature>
<dbReference type="GO" id="GO:0007166">
    <property type="term" value="P:cell surface receptor signaling pathway"/>
    <property type="evidence" value="ECO:0007669"/>
    <property type="project" value="TreeGrafter"/>
</dbReference>
<evidence type="ECO:0000313" key="15">
    <source>
        <dbReference type="Proteomes" id="UP000694620"/>
    </source>
</evidence>